<dbReference type="Proteomes" id="UP000717996">
    <property type="component" value="Unassembled WGS sequence"/>
</dbReference>
<proteinExistence type="predicted"/>
<keyword evidence="1" id="KW-0479">Metal-binding</keyword>
<dbReference type="InterPro" id="IPR036864">
    <property type="entry name" value="Zn2-C6_fun-type_DNA-bd_sf"/>
</dbReference>
<evidence type="ECO:0000259" key="4">
    <source>
        <dbReference type="PROSITE" id="PS50048"/>
    </source>
</evidence>
<feature type="region of interest" description="Disordered" evidence="3">
    <location>
        <begin position="239"/>
        <end position="304"/>
    </location>
</feature>
<evidence type="ECO:0000256" key="2">
    <source>
        <dbReference type="ARBA" id="ARBA00023242"/>
    </source>
</evidence>
<dbReference type="InterPro" id="IPR050335">
    <property type="entry name" value="ERT1_acuK_gluconeogen_tf"/>
</dbReference>
<dbReference type="GO" id="GO:0000981">
    <property type="term" value="F:DNA-binding transcription factor activity, RNA polymerase II-specific"/>
    <property type="evidence" value="ECO:0007669"/>
    <property type="project" value="InterPro"/>
</dbReference>
<accession>A0A9P6YK89</accession>
<dbReference type="SMART" id="SM00066">
    <property type="entry name" value="GAL4"/>
    <property type="match status" value="1"/>
</dbReference>
<dbReference type="CDD" id="cd00067">
    <property type="entry name" value="GAL4"/>
    <property type="match status" value="1"/>
</dbReference>
<dbReference type="InterPro" id="IPR001138">
    <property type="entry name" value="Zn2Cys6_DnaBD"/>
</dbReference>
<evidence type="ECO:0000256" key="1">
    <source>
        <dbReference type="ARBA" id="ARBA00022723"/>
    </source>
</evidence>
<comment type="caution">
    <text evidence="5">The sequence shown here is derived from an EMBL/GenBank/DDBJ whole genome shotgun (WGS) entry which is preliminary data.</text>
</comment>
<dbReference type="SUPFAM" id="SSF57701">
    <property type="entry name" value="Zn2/Cys6 DNA-binding domain"/>
    <property type="match status" value="1"/>
</dbReference>
<feature type="compositionally biased region" description="Basic and acidic residues" evidence="3">
    <location>
        <begin position="263"/>
        <end position="282"/>
    </location>
</feature>
<dbReference type="AlphaFoldDB" id="A0A9P6YK89"/>
<dbReference type="PANTHER" id="PTHR47659">
    <property type="entry name" value="ZN(II)2CYS6 TRANSCRIPTION FACTOR (EUROFUNG)-RELATED"/>
    <property type="match status" value="1"/>
</dbReference>
<dbReference type="GO" id="GO:0008270">
    <property type="term" value="F:zinc ion binding"/>
    <property type="evidence" value="ECO:0007669"/>
    <property type="project" value="InterPro"/>
</dbReference>
<sequence length="477" mass="54688">MQTINSMDKQPTMEKPKRKQVKNACVNCQKACKKCDDGRPCKRCIKLGLTATCRDSDRKERKKGVKRGPYKKRQGYKEQVVYPKLTEEIMVPSQTHWTPQDFLYQPILSLSPTSSFASSDDTLHYACGYTENNNMLDHFYPSFETTQFEKLLSMPIEQEQQQYELNLLEEPSYWYPVHSSSLPIQPPSFIDYTIPLQFNPCSLCTFHTITFPPPPSRLITWEDQGTRQGRSIVTYSRSEALKGEQSHRSVPHPAVDPKAGLLDPDHRRRPRPADGFRRREGLDLYQTRPRHPHDTARSQPWPRITPSKMHVADRASASCPAWHPIRLIAPDRDRPSQTSSNQVKAQGSAVVHRLVHPQGGGQGPLAGLVVRSVVVCQGRDRWAITHPQWIRLARLLELCLVELRSRGQGVRDDRRSIDWIGWPWTRKSFLSLFLSPTWLSGPSLASFFALLEHKMDRGPDGLASTHPSPYFNIEFRY</sequence>
<dbReference type="PANTHER" id="PTHR47659:SF7">
    <property type="entry name" value="FUNGAL TRANSCRIPTIONAL REGULATORY PROTEIN, N-TERMINAL DOMAIN-CONTAINING PROTEIN"/>
    <property type="match status" value="1"/>
</dbReference>
<gene>
    <name evidence="5" type="ORF">G6F51_002292</name>
</gene>
<protein>
    <recommendedName>
        <fullName evidence="4">Zn(2)-C6 fungal-type domain-containing protein</fullName>
    </recommendedName>
</protein>
<evidence type="ECO:0000313" key="5">
    <source>
        <dbReference type="EMBL" id="KAG1550714.1"/>
    </source>
</evidence>
<reference evidence="5" key="1">
    <citation type="journal article" date="2020" name="Microb. Genom.">
        <title>Genetic diversity of clinical and environmental Mucorales isolates obtained from an investigation of mucormycosis cases among solid organ transplant recipients.</title>
        <authorList>
            <person name="Nguyen M.H."/>
            <person name="Kaul D."/>
            <person name="Muto C."/>
            <person name="Cheng S.J."/>
            <person name="Richter R.A."/>
            <person name="Bruno V.M."/>
            <person name="Liu G."/>
            <person name="Beyhan S."/>
            <person name="Sundermann A.J."/>
            <person name="Mounaud S."/>
            <person name="Pasculle A.W."/>
            <person name="Nierman W.C."/>
            <person name="Driscoll E."/>
            <person name="Cumbie R."/>
            <person name="Clancy C.J."/>
            <person name="Dupont C.L."/>
        </authorList>
    </citation>
    <scope>NUCLEOTIDE SEQUENCE</scope>
    <source>
        <strain evidence="5">GL16</strain>
    </source>
</reference>
<organism evidence="5 6">
    <name type="scientific">Rhizopus oryzae</name>
    <name type="common">Mucormycosis agent</name>
    <name type="synonym">Rhizopus arrhizus var. delemar</name>
    <dbReference type="NCBI Taxonomy" id="64495"/>
    <lineage>
        <taxon>Eukaryota</taxon>
        <taxon>Fungi</taxon>
        <taxon>Fungi incertae sedis</taxon>
        <taxon>Mucoromycota</taxon>
        <taxon>Mucoromycotina</taxon>
        <taxon>Mucoromycetes</taxon>
        <taxon>Mucorales</taxon>
        <taxon>Mucorineae</taxon>
        <taxon>Rhizopodaceae</taxon>
        <taxon>Rhizopus</taxon>
    </lineage>
</organism>
<dbReference type="PROSITE" id="PS50048">
    <property type="entry name" value="ZN2_CY6_FUNGAL_2"/>
    <property type="match status" value="1"/>
</dbReference>
<dbReference type="EMBL" id="JAANIT010000192">
    <property type="protein sequence ID" value="KAG1550714.1"/>
    <property type="molecule type" value="Genomic_DNA"/>
</dbReference>
<dbReference type="OrthoDB" id="5575144at2759"/>
<keyword evidence="2" id="KW-0539">Nucleus</keyword>
<feature type="domain" description="Zn(2)-C6 fungal-type" evidence="4">
    <location>
        <begin position="24"/>
        <end position="55"/>
    </location>
</feature>
<evidence type="ECO:0000313" key="6">
    <source>
        <dbReference type="Proteomes" id="UP000717996"/>
    </source>
</evidence>
<name>A0A9P6YK89_RHIOR</name>
<evidence type="ECO:0000256" key="3">
    <source>
        <dbReference type="SAM" id="MobiDB-lite"/>
    </source>
</evidence>